<feature type="binding site" evidence="8">
    <location>
        <position position="175"/>
    </location>
    <ligand>
        <name>Zn(2+)</name>
        <dbReference type="ChEBI" id="CHEBI:29105"/>
        <label>2</label>
    </ligand>
</feature>
<dbReference type="InterPro" id="IPR036237">
    <property type="entry name" value="Xyl_isomerase-like_sf"/>
</dbReference>
<feature type="binding site" evidence="8">
    <location>
        <position position="178"/>
    </location>
    <ligand>
        <name>Zn(2+)</name>
        <dbReference type="ChEBI" id="CHEBI:29105"/>
        <label>3</label>
    </ligand>
</feature>
<dbReference type="Gene3D" id="3.20.20.150">
    <property type="entry name" value="Divalent-metal-dependent TIM barrel enzymes"/>
    <property type="match status" value="1"/>
</dbReference>
<accession>A0A1H2QL42</accession>
<dbReference type="GO" id="GO:0008270">
    <property type="term" value="F:zinc ion binding"/>
    <property type="evidence" value="ECO:0007669"/>
    <property type="project" value="UniProtKB-UniRule"/>
</dbReference>
<dbReference type="STRING" id="1048340.SAMN05444487_101237"/>
<organism evidence="10 11">
    <name type="scientific">Marininema mesophilum</name>
    <dbReference type="NCBI Taxonomy" id="1048340"/>
    <lineage>
        <taxon>Bacteria</taxon>
        <taxon>Bacillati</taxon>
        <taxon>Bacillota</taxon>
        <taxon>Bacilli</taxon>
        <taxon>Bacillales</taxon>
        <taxon>Thermoactinomycetaceae</taxon>
        <taxon>Marininema</taxon>
    </lineage>
</organism>
<evidence type="ECO:0000313" key="11">
    <source>
        <dbReference type="Proteomes" id="UP000198534"/>
    </source>
</evidence>
<dbReference type="GO" id="GO:0008833">
    <property type="term" value="F:deoxyribonuclease IV (phage-T4-induced) activity"/>
    <property type="evidence" value="ECO:0007669"/>
    <property type="project" value="UniProtKB-UniRule"/>
</dbReference>
<keyword evidence="4 8" id="KW-0227">DNA damage</keyword>
<reference evidence="10 11" key="1">
    <citation type="submission" date="2016-10" db="EMBL/GenBank/DDBJ databases">
        <authorList>
            <person name="de Groot N.N."/>
        </authorList>
    </citation>
    <scope>NUCLEOTIDE SEQUENCE [LARGE SCALE GENOMIC DNA]</scope>
    <source>
        <strain evidence="10 11">DSM 45610</strain>
    </source>
</reference>
<name>A0A1H2QL42_9BACL</name>
<evidence type="ECO:0000256" key="5">
    <source>
        <dbReference type="ARBA" id="ARBA00022801"/>
    </source>
</evidence>
<evidence type="ECO:0000256" key="2">
    <source>
        <dbReference type="ARBA" id="ARBA00022722"/>
    </source>
</evidence>
<feature type="binding site" evidence="8">
    <location>
        <position position="255"/>
    </location>
    <ligand>
        <name>Zn(2+)</name>
        <dbReference type="ChEBI" id="CHEBI:29105"/>
        <label>2</label>
    </ligand>
</feature>
<dbReference type="Pfam" id="PF01261">
    <property type="entry name" value="AP_endonuc_2"/>
    <property type="match status" value="1"/>
</dbReference>
<dbReference type="EMBL" id="FNNQ01000001">
    <property type="protein sequence ID" value="SDW07129.1"/>
    <property type="molecule type" value="Genomic_DNA"/>
</dbReference>
<dbReference type="InterPro" id="IPR018246">
    <property type="entry name" value="AP_endonuc_F2_Zn_BS"/>
</dbReference>
<keyword evidence="6 8" id="KW-0862">Zinc</keyword>
<dbReference type="EC" id="3.1.21.2" evidence="8"/>
<evidence type="ECO:0000256" key="3">
    <source>
        <dbReference type="ARBA" id="ARBA00022723"/>
    </source>
</evidence>
<dbReference type="Proteomes" id="UP000198534">
    <property type="component" value="Unassembled WGS sequence"/>
</dbReference>
<feature type="binding site" evidence="8">
    <location>
        <position position="225"/>
    </location>
    <ligand>
        <name>Zn(2+)</name>
        <dbReference type="ChEBI" id="CHEBI:29105"/>
        <label>3</label>
    </ligand>
</feature>
<sequence>MKLGCHISVAKGFSKASFQAAELGAASFQVFTKNPRGLRPKKVDYADAEKGVAFCREKGITLVAHTPYITNLSTPKVDLHEVTVRSIKEDLHIAETYGAIGAVVHCGKHVGEGEEEGTRRMVETLNEILADYDGDTLLLLENTAGQGTELGLKIEDLVKIREATDYPEKIGFCFDTCHGFAAGAWNLPTFDELIEKMEETGYLKSLIAIHFNDSKAPYESRKDRHEKIGKGEIGAEALTRFLHCEQLEGIPIILETPVEKEEEYAEEIQYLHQLKEGTPAH</sequence>
<dbReference type="PANTHER" id="PTHR21445:SF0">
    <property type="entry name" value="APURINIC-APYRIMIDINIC ENDONUCLEASE"/>
    <property type="match status" value="1"/>
</dbReference>
<evidence type="ECO:0000256" key="6">
    <source>
        <dbReference type="ARBA" id="ARBA00022833"/>
    </source>
</evidence>
<comment type="similarity">
    <text evidence="1 8">Belongs to the AP endonuclease 2 family.</text>
</comment>
<proteinExistence type="inferred from homology"/>
<dbReference type="CDD" id="cd00019">
    <property type="entry name" value="AP2Ec"/>
    <property type="match status" value="1"/>
</dbReference>
<evidence type="ECO:0000256" key="1">
    <source>
        <dbReference type="ARBA" id="ARBA00005340"/>
    </source>
</evidence>
<feature type="binding site" evidence="8">
    <location>
        <position position="223"/>
    </location>
    <ligand>
        <name>Zn(2+)</name>
        <dbReference type="ChEBI" id="CHEBI:29105"/>
        <label>3</label>
    </ligand>
</feature>
<keyword evidence="7 8" id="KW-0234">DNA repair</keyword>
<comment type="function">
    <text evidence="8">Endonuclease IV plays a role in DNA repair. It cleaves phosphodiester bonds at apurinic or apyrimidinic (AP) sites, generating a 3'-hydroxyl group and a 5'-terminal sugar phosphate.</text>
</comment>
<gene>
    <name evidence="8" type="primary">nfo</name>
    <name evidence="10" type="ORF">SAMN05444487_101237</name>
</gene>
<evidence type="ECO:0000256" key="7">
    <source>
        <dbReference type="ARBA" id="ARBA00023204"/>
    </source>
</evidence>
<evidence type="ECO:0000259" key="9">
    <source>
        <dbReference type="Pfam" id="PF01261"/>
    </source>
</evidence>
<keyword evidence="3 8" id="KW-0479">Metal-binding</keyword>
<dbReference type="SMART" id="SM00518">
    <property type="entry name" value="AP2Ec"/>
    <property type="match status" value="1"/>
</dbReference>
<feature type="binding site" evidence="8">
    <location>
        <position position="210"/>
    </location>
    <ligand>
        <name>Zn(2+)</name>
        <dbReference type="ChEBI" id="CHEBI:29105"/>
        <label>2</label>
    </ligand>
</feature>
<feature type="domain" description="Xylose isomerase-like TIM barrel" evidence="9">
    <location>
        <begin position="19"/>
        <end position="272"/>
    </location>
</feature>
<feature type="binding site" evidence="8">
    <location>
        <position position="105"/>
    </location>
    <ligand>
        <name>Zn(2+)</name>
        <dbReference type="ChEBI" id="CHEBI:29105"/>
        <label>1</label>
    </ligand>
</feature>
<evidence type="ECO:0000256" key="8">
    <source>
        <dbReference type="HAMAP-Rule" id="MF_00152"/>
    </source>
</evidence>
<keyword evidence="11" id="KW-1185">Reference proteome</keyword>
<dbReference type="OrthoDB" id="9805666at2"/>
<dbReference type="SUPFAM" id="SSF51658">
    <property type="entry name" value="Xylose isomerase-like"/>
    <property type="match status" value="1"/>
</dbReference>
<dbReference type="GO" id="GO:0006284">
    <property type="term" value="P:base-excision repair"/>
    <property type="evidence" value="ECO:0007669"/>
    <property type="project" value="TreeGrafter"/>
</dbReference>
<dbReference type="InterPro" id="IPR001719">
    <property type="entry name" value="AP_endonuc_2"/>
</dbReference>
<dbReference type="GO" id="GO:0008081">
    <property type="term" value="F:phosphoric diester hydrolase activity"/>
    <property type="evidence" value="ECO:0007669"/>
    <property type="project" value="TreeGrafter"/>
</dbReference>
<evidence type="ECO:0000313" key="10">
    <source>
        <dbReference type="EMBL" id="SDW07129.1"/>
    </source>
</evidence>
<dbReference type="PANTHER" id="PTHR21445">
    <property type="entry name" value="ENDONUCLEASE IV ENDODEOXYRIBONUCLEASE IV"/>
    <property type="match status" value="1"/>
</dbReference>
<comment type="catalytic activity">
    <reaction evidence="8">
        <text>Endonucleolytic cleavage to 5'-phosphooligonucleotide end-products.</text>
        <dbReference type="EC" id="3.1.21.2"/>
    </reaction>
</comment>
<keyword evidence="5 8" id="KW-0378">Hydrolase</keyword>
<dbReference type="NCBIfam" id="TIGR00587">
    <property type="entry name" value="nfo"/>
    <property type="match status" value="1"/>
</dbReference>
<feature type="binding site" evidence="8">
    <location>
        <position position="141"/>
    </location>
    <ligand>
        <name>Zn(2+)</name>
        <dbReference type="ChEBI" id="CHEBI:29105"/>
        <label>2</label>
    </ligand>
</feature>
<dbReference type="RefSeq" id="WP_091734880.1">
    <property type="nucleotide sequence ID" value="NZ_FNNQ01000001.1"/>
</dbReference>
<dbReference type="FunFam" id="3.20.20.150:FF:000001">
    <property type="entry name" value="Probable endonuclease 4"/>
    <property type="match status" value="1"/>
</dbReference>
<keyword evidence="2 8" id="KW-0540">Nuclease</keyword>
<protein>
    <recommendedName>
        <fullName evidence="8">Probable endonuclease 4</fullName>
        <ecNumber evidence="8">3.1.21.2</ecNumber>
    </recommendedName>
    <alternativeName>
        <fullName evidence="8">Endodeoxyribonuclease IV</fullName>
    </alternativeName>
    <alternativeName>
        <fullName evidence="8">Endonuclease IV</fullName>
    </alternativeName>
</protein>
<dbReference type="HAMAP" id="MF_00152">
    <property type="entry name" value="Nfo"/>
    <property type="match status" value="1"/>
</dbReference>
<dbReference type="InterPro" id="IPR013022">
    <property type="entry name" value="Xyl_isomerase-like_TIM-brl"/>
</dbReference>
<dbReference type="GO" id="GO:0003677">
    <property type="term" value="F:DNA binding"/>
    <property type="evidence" value="ECO:0007669"/>
    <property type="project" value="InterPro"/>
</dbReference>
<feature type="binding site" evidence="8">
    <location>
        <position position="141"/>
    </location>
    <ligand>
        <name>Zn(2+)</name>
        <dbReference type="ChEBI" id="CHEBI:29105"/>
        <label>1</label>
    </ligand>
</feature>
<dbReference type="AlphaFoldDB" id="A0A1H2QL42"/>
<evidence type="ECO:0000256" key="4">
    <source>
        <dbReference type="ARBA" id="ARBA00022763"/>
    </source>
</evidence>
<feature type="binding site" evidence="8">
    <location>
        <position position="65"/>
    </location>
    <ligand>
        <name>Zn(2+)</name>
        <dbReference type="ChEBI" id="CHEBI:29105"/>
        <label>1</label>
    </ligand>
</feature>
<dbReference type="PROSITE" id="PS00730">
    <property type="entry name" value="AP_NUCLEASE_F2_2"/>
    <property type="match status" value="1"/>
</dbReference>
<dbReference type="PROSITE" id="PS51432">
    <property type="entry name" value="AP_NUCLEASE_F2_4"/>
    <property type="match status" value="1"/>
</dbReference>
<dbReference type="GO" id="GO:0003906">
    <property type="term" value="F:DNA-(apurinic or apyrimidinic site) endonuclease activity"/>
    <property type="evidence" value="ECO:0007669"/>
    <property type="project" value="TreeGrafter"/>
</dbReference>
<keyword evidence="8 10" id="KW-0255">Endonuclease</keyword>
<comment type="cofactor">
    <cofactor evidence="8">
        <name>Zn(2+)</name>
        <dbReference type="ChEBI" id="CHEBI:29105"/>
    </cofactor>
    <text evidence="8">Binds 3 Zn(2+) ions.</text>
</comment>